<dbReference type="Pfam" id="PF07584">
    <property type="entry name" value="BatA"/>
    <property type="match status" value="1"/>
</dbReference>
<protein>
    <recommendedName>
        <fullName evidence="2">Aerotolerance regulator N-terminal domain-containing protein</fullName>
    </recommendedName>
</protein>
<accession>A0A381RJ40</accession>
<feature type="domain" description="Aerotolerance regulator N-terminal" evidence="2">
    <location>
        <begin position="1"/>
        <end position="62"/>
    </location>
</feature>
<sequence>VAVPLILHLFHRHDAKRMVFPALQYLLRTEKEHARTIRFRQLLLLLLRITAVLLLVGAGARPFVRGGGGVHDPTATILILDNSMSSGLIRGGARVLDLLNAVALRSIERASDEDRIWLIRAGEPGGPAITGSRADLRAAVSATDVTDARGDLRSALERAVLLAAGSGLPAAEIHLISDLQASAFERSGSPAGGEAIPFEAGQIPADGGLIPVVVFDGRSGDRENAYLDSLIIGGGLPPLVNQRTRLSILLAGDADSADVPLRLVAANRIRGAVSSGVGISALLPVGPFAAGYVDGYVETDPDDLRADDRRFFAFQVRSAPTLATSGSIPFFLSEAIPVLMDAGRIGPAAIRDAEILISVAGAGVTEATREGRAMVVLPPNDPALLPGLNRALGAAGIPWQYGPASGIGEASITRWSGPVNLDDVRIRSHYTLIPGTEELSRGVLATLSSGEPWLAEGTTSRGGYLLVASALDEQSTNLPLTAALLPLLEWMVSRWGDTQGTQESVMAGTPINPPPGTSGVRDPAGTLHPVDAAQPFLATAEAGLYEFLAGDSIIQMIAVNAPREESLLLPIENSDLRGLLPGPATLVGDSARWTRAVFSAGQGPEIWRWLLVAVALVLVAESLVAASGPSPGRSTSEVPPVLQKTVD</sequence>
<dbReference type="InterPro" id="IPR011933">
    <property type="entry name" value="Double_TM_dom"/>
</dbReference>
<gene>
    <name evidence="3" type="ORF">METZ01_LOCUS41977</name>
</gene>
<dbReference type="NCBIfam" id="TIGR02226">
    <property type="entry name" value="two_anch"/>
    <property type="match status" value="1"/>
</dbReference>
<dbReference type="InterPro" id="IPR024163">
    <property type="entry name" value="Aerotolerance_reg_N"/>
</dbReference>
<evidence type="ECO:0000256" key="1">
    <source>
        <dbReference type="SAM" id="MobiDB-lite"/>
    </source>
</evidence>
<dbReference type="PANTHER" id="PTHR37464">
    <property type="entry name" value="BLL2463 PROTEIN"/>
    <property type="match status" value="1"/>
</dbReference>
<organism evidence="3">
    <name type="scientific">marine metagenome</name>
    <dbReference type="NCBI Taxonomy" id="408172"/>
    <lineage>
        <taxon>unclassified sequences</taxon>
        <taxon>metagenomes</taxon>
        <taxon>ecological metagenomes</taxon>
    </lineage>
</organism>
<dbReference type="EMBL" id="UINC01001804">
    <property type="protein sequence ID" value="SUZ89123.1"/>
    <property type="molecule type" value="Genomic_DNA"/>
</dbReference>
<evidence type="ECO:0000313" key="3">
    <source>
        <dbReference type="EMBL" id="SUZ89123.1"/>
    </source>
</evidence>
<reference evidence="3" key="1">
    <citation type="submission" date="2018-05" db="EMBL/GenBank/DDBJ databases">
        <authorList>
            <person name="Lanie J.A."/>
            <person name="Ng W.-L."/>
            <person name="Kazmierczak K.M."/>
            <person name="Andrzejewski T.M."/>
            <person name="Davidsen T.M."/>
            <person name="Wayne K.J."/>
            <person name="Tettelin H."/>
            <person name="Glass J.I."/>
            <person name="Rusch D."/>
            <person name="Podicherti R."/>
            <person name="Tsui H.-C.T."/>
            <person name="Winkler M.E."/>
        </authorList>
    </citation>
    <scope>NUCLEOTIDE SEQUENCE</scope>
</reference>
<dbReference type="PANTHER" id="PTHR37464:SF1">
    <property type="entry name" value="BLL2463 PROTEIN"/>
    <property type="match status" value="1"/>
</dbReference>
<proteinExistence type="predicted"/>
<name>A0A381RJ40_9ZZZZ</name>
<feature type="region of interest" description="Disordered" evidence="1">
    <location>
        <begin position="626"/>
        <end position="647"/>
    </location>
</feature>
<evidence type="ECO:0000259" key="2">
    <source>
        <dbReference type="Pfam" id="PF07584"/>
    </source>
</evidence>
<feature type="non-terminal residue" evidence="3">
    <location>
        <position position="1"/>
    </location>
</feature>
<dbReference type="AlphaFoldDB" id="A0A381RJ40"/>